<evidence type="ECO:0000313" key="1">
    <source>
        <dbReference type="EMBL" id="PAD20604.1"/>
    </source>
</evidence>
<dbReference type="Pfam" id="PF06923">
    <property type="entry name" value="GutM"/>
    <property type="match status" value="1"/>
</dbReference>
<dbReference type="PIRSF" id="PIRSF011474">
    <property type="entry name" value="Glucitol_operon_activator"/>
    <property type="match status" value="1"/>
</dbReference>
<protein>
    <recommendedName>
        <fullName evidence="3">Transcriptional regulator</fullName>
    </recommendedName>
</protein>
<dbReference type="InterPro" id="IPR009693">
    <property type="entry name" value="Glucitol_operon_activator"/>
</dbReference>
<dbReference type="Proteomes" id="UP000216013">
    <property type="component" value="Unassembled WGS sequence"/>
</dbReference>
<sequence length="147" mass="16502">MILLFIILLAVGFLLQSILGVLQIKNFNKHYAELRKVGRVAIGRSKGIFRSGAVLMLALDAKANIIQAEKMQGLTILARCKRVQYLEGQPLLYIDEDVIKSVDPFLRKALKDAQKTYEIIMSGGTVEKPKSPIQSIFGLFKIKREVK</sequence>
<gene>
    <name evidence="1" type="ORF">CHH64_13795</name>
</gene>
<dbReference type="EMBL" id="NPBV01000022">
    <property type="protein sequence ID" value="PAD20604.1"/>
    <property type="molecule type" value="Genomic_DNA"/>
</dbReference>
<evidence type="ECO:0008006" key="3">
    <source>
        <dbReference type="Google" id="ProtNLM"/>
    </source>
</evidence>
<accession>A0A268A906</accession>
<dbReference type="RefSeq" id="WP_095229617.1">
    <property type="nucleotide sequence ID" value="NZ_NPBM01000042.1"/>
</dbReference>
<proteinExistence type="predicted"/>
<comment type="caution">
    <text evidence="1">The sequence shown here is derived from an EMBL/GenBank/DDBJ whole genome shotgun (WGS) entry which is preliminary data.</text>
</comment>
<reference evidence="1 2" key="1">
    <citation type="submission" date="2017-07" db="EMBL/GenBank/DDBJ databases">
        <title>Isolation and whole genome analysis of endospore-forming bacteria from heroin.</title>
        <authorList>
            <person name="Kalinowski J."/>
            <person name="Ahrens B."/>
            <person name="Al-Dilaimi A."/>
            <person name="Winkler A."/>
            <person name="Wibberg D."/>
            <person name="Schleenbecker U."/>
            <person name="Ruckert C."/>
            <person name="Wolfel R."/>
            <person name="Grass G."/>
        </authorList>
    </citation>
    <scope>NUCLEOTIDE SEQUENCE [LARGE SCALE GENOMIC DNA]</scope>
    <source>
        <strain evidence="1 2">7528</strain>
    </source>
</reference>
<organism evidence="1 2">
    <name type="scientific">Terribacillus saccharophilus</name>
    <dbReference type="NCBI Taxonomy" id="361277"/>
    <lineage>
        <taxon>Bacteria</taxon>
        <taxon>Bacillati</taxon>
        <taxon>Bacillota</taxon>
        <taxon>Bacilli</taxon>
        <taxon>Bacillales</taxon>
        <taxon>Bacillaceae</taxon>
        <taxon>Terribacillus</taxon>
    </lineage>
</organism>
<evidence type="ECO:0000313" key="2">
    <source>
        <dbReference type="Proteomes" id="UP000216013"/>
    </source>
</evidence>
<name>A0A268A906_9BACI</name>
<dbReference type="AlphaFoldDB" id="A0A268A906"/>